<dbReference type="InterPro" id="IPR006912">
    <property type="entry name" value="Harbinger_derived_prot"/>
</dbReference>
<keyword evidence="2" id="KW-1185">Reference proteome</keyword>
<dbReference type="OrthoDB" id="1926441at2759"/>
<evidence type="ECO:0000313" key="2">
    <source>
        <dbReference type="Proteomes" id="UP000326396"/>
    </source>
</evidence>
<comment type="caution">
    <text evidence="1">The sequence shown here is derived from an EMBL/GenBank/DDBJ whole genome shotgun (WGS) entry which is preliminary data.</text>
</comment>
<dbReference type="Proteomes" id="UP000326396">
    <property type="component" value="Linkage Group LG3"/>
</dbReference>
<evidence type="ECO:0008006" key="3">
    <source>
        <dbReference type="Google" id="ProtNLM"/>
    </source>
</evidence>
<dbReference type="AlphaFoldDB" id="A0A5N6N852"/>
<dbReference type="Pfam" id="PF04827">
    <property type="entry name" value="Plant_tran"/>
    <property type="match status" value="1"/>
</dbReference>
<sequence length="203" mass="23623">MSGRMGQECIYKFDKGVIRLYAKKYLRKPNSHDVQQIYTFHEDVHGFPGMLGSLDCTHWECDNCPTTWRGQFQQGDHSRPSFMLEAVASQDLWICHAFFGASGSNNDIIVLDQSPIFNDLIEGMVPGQRFICNDTTYKYVYYLVDGIYPQWATFMNSFTTRQTEDDRRLYFQNRQEGARKDIKRAFNVLKQRRGKTSKPSNAL</sequence>
<organism evidence="1 2">
    <name type="scientific">Mikania micrantha</name>
    <name type="common">bitter vine</name>
    <dbReference type="NCBI Taxonomy" id="192012"/>
    <lineage>
        <taxon>Eukaryota</taxon>
        <taxon>Viridiplantae</taxon>
        <taxon>Streptophyta</taxon>
        <taxon>Embryophyta</taxon>
        <taxon>Tracheophyta</taxon>
        <taxon>Spermatophyta</taxon>
        <taxon>Magnoliopsida</taxon>
        <taxon>eudicotyledons</taxon>
        <taxon>Gunneridae</taxon>
        <taxon>Pentapetalae</taxon>
        <taxon>asterids</taxon>
        <taxon>campanulids</taxon>
        <taxon>Asterales</taxon>
        <taxon>Asteraceae</taxon>
        <taxon>Asteroideae</taxon>
        <taxon>Heliantheae alliance</taxon>
        <taxon>Eupatorieae</taxon>
        <taxon>Mikania</taxon>
    </lineage>
</organism>
<dbReference type="PANTHER" id="PTHR47150">
    <property type="entry name" value="OS12G0169200 PROTEIN"/>
    <property type="match status" value="1"/>
</dbReference>
<proteinExistence type="predicted"/>
<gene>
    <name evidence="1" type="ORF">E3N88_26125</name>
</gene>
<dbReference type="PANTHER" id="PTHR47150:SF5">
    <property type="entry name" value="OS07G0546750 PROTEIN"/>
    <property type="match status" value="1"/>
</dbReference>
<protein>
    <recommendedName>
        <fullName evidence="3">DDE Tnp4 domain-containing protein</fullName>
    </recommendedName>
</protein>
<accession>A0A5N6N852</accession>
<reference evidence="1 2" key="1">
    <citation type="submission" date="2019-05" db="EMBL/GenBank/DDBJ databases">
        <title>Mikania micrantha, genome provides insights into the molecular mechanism of rapid growth.</title>
        <authorList>
            <person name="Liu B."/>
        </authorList>
    </citation>
    <scope>NUCLEOTIDE SEQUENCE [LARGE SCALE GENOMIC DNA]</scope>
    <source>
        <strain evidence="1">NLD-2019</strain>
        <tissue evidence="1">Leaf</tissue>
    </source>
</reference>
<dbReference type="EMBL" id="SZYD01000013">
    <property type="protein sequence ID" value="KAD4385956.1"/>
    <property type="molecule type" value="Genomic_DNA"/>
</dbReference>
<evidence type="ECO:0000313" key="1">
    <source>
        <dbReference type="EMBL" id="KAD4385956.1"/>
    </source>
</evidence>
<name>A0A5N6N852_9ASTR</name>